<name>A0A2P7N048_9CYAN</name>
<evidence type="ECO:0000256" key="5">
    <source>
        <dbReference type="ARBA" id="ARBA00023136"/>
    </source>
</evidence>
<keyword evidence="4" id="KW-1133">Transmembrane helix</keyword>
<evidence type="ECO:0000256" key="6">
    <source>
        <dbReference type="SAM" id="MobiDB-lite"/>
    </source>
</evidence>
<protein>
    <submittedName>
        <fullName evidence="7">LPS export ABC transporter periplasmic protein LptC</fullName>
    </submittedName>
</protein>
<keyword evidence="8" id="KW-1185">Reference proteome</keyword>
<dbReference type="GO" id="GO:0030288">
    <property type="term" value="C:outer membrane-bounded periplasmic space"/>
    <property type="evidence" value="ECO:0007669"/>
    <property type="project" value="TreeGrafter"/>
</dbReference>
<dbReference type="PANTHER" id="PTHR37481:SF1">
    <property type="entry name" value="LIPOPOLYSACCHARIDE EXPORT SYSTEM PROTEIN LPTC"/>
    <property type="match status" value="1"/>
</dbReference>
<dbReference type="NCBIfam" id="TIGR04409">
    <property type="entry name" value="LptC_YrbK"/>
    <property type="match status" value="1"/>
</dbReference>
<comment type="caution">
    <text evidence="7">The sequence shown here is derived from an EMBL/GenBank/DDBJ whole genome shotgun (WGS) entry which is preliminary data.</text>
</comment>
<dbReference type="RefSeq" id="WP_106501791.1">
    <property type="nucleotide sequence ID" value="NZ_PXXO01000002.1"/>
</dbReference>
<evidence type="ECO:0000256" key="4">
    <source>
        <dbReference type="ARBA" id="ARBA00022989"/>
    </source>
</evidence>
<dbReference type="InterPro" id="IPR052363">
    <property type="entry name" value="LPS_export_LptC"/>
</dbReference>
<dbReference type="Proteomes" id="UP000243002">
    <property type="component" value="Unassembled WGS sequence"/>
</dbReference>
<reference evidence="7 8" key="1">
    <citation type="journal article" date="2018" name="Environ. Microbiol.">
        <title>Ecological and genomic features of two widespread freshwater picocyanobacteria.</title>
        <authorList>
            <person name="Cabello-Yeves P.J."/>
            <person name="Picazo A."/>
            <person name="Camacho A."/>
            <person name="Callieri C."/>
            <person name="Rosselli R."/>
            <person name="Roda-Garcia J.J."/>
            <person name="Coutinho F.H."/>
            <person name="Rodriguez-Valera F."/>
        </authorList>
    </citation>
    <scope>NUCLEOTIDE SEQUENCE [LARGE SCALE GENOMIC DNA]</scope>
    <source>
        <strain evidence="7 8">Tous</strain>
    </source>
</reference>
<evidence type="ECO:0000256" key="2">
    <source>
        <dbReference type="ARBA" id="ARBA00022519"/>
    </source>
</evidence>
<evidence type="ECO:0000256" key="3">
    <source>
        <dbReference type="ARBA" id="ARBA00022692"/>
    </source>
</evidence>
<dbReference type="InterPro" id="IPR026265">
    <property type="entry name" value="LptC"/>
</dbReference>
<dbReference type="EMBL" id="PXXO01000002">
    <property type="protein sequence ID" value="PSJ06821.1"/>
    <property type="molecule type" value="Genomic_DNA"/>
</dbReference>
<evidence type="ECO:0000313" key="8">
    <source>
        <dbReference type="Proteomes" id="UP000243002"/>
    </source>
</evidence>
<dbReference type="AlphaFoldDB" id="A0A2P7N048"/>
<organism evidence="7 8">
    <name type="scientific">Cyanobium usitatum str. Tous</name>
    <dbReference type="NCBI Taxonomy" id="2116684"/>
    <lineage>
        <taxon>Bacteria</taxon>
        <taxon>Bacillati</taxon>
        <taxon>Cyanobacteriota</taxon>
        <taxon>Cyanophyceae</taxon>
        <taxon>Synechococcales</taxon>
        <taxon>Prochlorococcaceae</taxon>
        <taxon>Cyanobium</taxon>
    </lineage>
</organism>
<sequence>MTTTAVTTTARLQWCPLLALSLGALLSLPVLLVGCGTQVSKEEPAQPFVFRSLNLRQKDSSGGPLWELTSPEVRYDLGRRVAQARDLRGTIYAKGKPLYRITASSGTVINDGEVVQLEGPTRLQRLGPKPLVVTSTLVRWYPKQERMELDRSPRASQGELLVSARRARFWIKQDKLELRGEPLLERSGAVGLKLALSSADWFPTTGQLIGRGPVRGERRLAASGLQTLSAPSLTGNSLLQLIDLQAPVQVLDPGRKGRLDASHIRLDLARERISSAHPFTAVLDHSRLSGTGFEAIGPSHTLMVPLNCRLNHSADSLVANSCSWNWQTNKIEAFGAVELRRKALAQVTRAQRLQGVLTKQGMAVFSNPGARVETRVTLPPRAPSGPDSRKPAPFAL</sequence>
<evidence type="ECO:0000256" key="1">
    <source>
        <dbReference type="ARBA" id="ARBA00022475"/>
    </source>
</evidence>
<dbReference type="InterPro" id="IPR010664">
    <property type="entry name" value="LipoPS_assembly_LptC-rel"/>
</dbReference>
<dbReference type="Gene3D" id="2.60.450.10">
    <property type="entry name" value="Lipopolysaccharide (LPS) transport protein A like domain"/>
    <property type="match status" value="1"/>
</dbReference>
<dbReference type="GO" id="GO:0005886">
    <property type="term" value="C:plasma membrane"/>
    <property type="evidence" value="ECO:0007669"/>
    <property type="project" value="InterPro"/>
</dbReference>
<dbReference type="GO" id="GO:0017089">
    <property type="term" value="F:glycolipid transfer activity"/>
    <property type="evidence" value="ECO:0007669"/>
    <property type="project" value="TreeGrafter"/>
</dbReference>
<proteinExistence type="predicted"/>
<keyword evidence="5" id="KW-0472">Membrane</keyword>
<keyword evidence="2" id="KW-0997">Cell inner membrane</keyword>
<keyword evidence="3" id="KW-0812">Transmembrane</keyword>
<dbReference type="GO" id="GO:0015221">
    <property type="term" value="F:lipopolysaccharide transmembrane transporter activity"/>
    <property type="evidence" value="ECO:0007669"/>
    <property type="project" value="InterPro"/>
</dbReference>
<accession>A0A2P7N048</accession>
<dbReference type="Pfam" id="PF06835">
    <property type="entry name" value="LptC"/>
    <property type="match status" value="1"/>
</dbReference>
<keyword evidence="1" id="KW-1003">Cell membrane</keyword>
<gene>
    <name evidence="7" type="primary">lptC</name>
    <name evidence="7" type="ORF">C7K55_02230</name>
</gene>
<evidence type="ECO:0000313" key="7">
    <source>
        <dbReference type="EMBL" id="PSJ06821.1"/>
    </source>
</evidence>
<dbReference type="PANTHER" id="PTHR37481">
    <property type="entry name" value="LIPOPOLYSACCHARIDE EXPORT SYSTEM PROTEIN LPTC"/>
    <property type="match status" value="1"/>
</dbReference>
<feature type="region of interest" description="Disordered" evidence="6">
    <location>
        <begin position="376"/>
        <end position="396"/>
    </location>
</feature>